<dbReference type="AlphaFoldDB" id="A0A834YV07"/>
<evidence type="ECO:0000313" key="3">
    <source>
        <dbReference type="Proteomes" id="UP000655225"/>
    </source>
</evidence>
<evidence type="ECO:0000313" key="2">
    <source>
        <dbReference type="EMBL" id="KAF8393990.1"/>
    </source>
</evidence>
<protein>
    <submittedName>
        <fullName evidence="2">Uncharacterized protein</fullName>
    </submittedName>
</protein>
<dbReference type="EMBL" id="JABCRI010000014">
    <property type="protein sequence ID" value="KAF8393990.1"/>
    <property type="molecule type" value="Genomic_DNA"/>
</dbReference>
<organism evidence="2 3">
    <name type="scientific">Tetracentron sinense</name>
    <name type="common">Spur-leaf</name>
    <dbReference type="NCBI Taxonomy" id="13715"/>
    <lineage>
        <taxon>Eukaryota</taxon>
        <taxon>Viridiplantae</taxon>
        <taxon>Streptophyta</taxon>
        <taxon>Embryophyta</taxon>
        <taxon>Tracheophyta</taxon>
        <taxon>Spermatophyta</taxon>
        <taxon>Magnoliopsida</taxon>
        <taxon>Trochodendrales</taxon>
        <taxon>Trochodendraceae</taxon>
        <taxon>Tetracentron</taxon>
    </lineage>
</organism>
<proteinExistence type="predicted"/>
<feature type="compositionally biased region" description="Basic residues" evidence="1">
    <location>
        <begin position="108"/>
        <end position="121"/>
    </location>
</feature>
<accession>A0A834YV07</accession>
<feature type="region of interest" description="Disordered" evidence="1">
    <location>
        <begin position="106"/>
        <end position="153"/>
    </location>
</feature>
<keyword evidence="3" id="KW-1185">Reference proteome</keyword>
<dbReference type="GO" id="GO:0005762">
    <property type="term" value="C:mitochondrial large ribosomal subunit"/>
    <property type="evidence" value="ECO:0007669"/>
    <property type="project" value="TreeGrafter"/>
</dbReference>
<dbReference type="PANTHER" id="PTHR13528">
    <property type="entry name" value="39S RIBOSOMAL PROTEIN L28, MITOCHONDRIAL"/>
    <property type="match status" value="1"/>
</dbReference>
<name>A0A834YV07_TETSI</name>
<sequence length="153" mass="17543">MAPEVKESLKKCLPDRKVVVGRAKRGIYAGRHIQFRKSDKAGGIDEYLLKTSYNKMDTEMGLFWKAKIEKMYEELGDMEVTLFSPEDEAKFDQGFKVLKLDERAAHRESRRKNYSGSRKQKQIGEGKPDAKVTKQEVQGLKKESPLEQMVANS</sequence>
<comment type="caution">
    <text evidence="2">The sequence shown here is derived from an EMBL/GenBank/DDBJ whole genome shotgun (WGS) entry which is preliminary data.</text>
</comment>
<dbReference type="InterPro" id="IPR026569">
    <property type="entry name" value="Ribosomal_bL28"/>
</dbReference>
<gene>
    <name evidence="2" type="ORF">HHK36_020192</name>
</gene>
<reference evidence="2 3" key="1">
    <citation type="submission" date="2020-04" db="EMBL/GenBank/DDBJ databases">
        <title>Plant Genome Project.</title>
        <authorList>
            <person name="Zhang R.-G."/>
        </authorList>
    </citation>
    <scope>NUCLEOTIDE SEQUENCE [LARGE SCALE GENOMIC DNA]</scope>
    <source>
        <strain evidence="2">YNK0</strain>
        <tissue evidence="2">Leaf</tissue>
    </source>
</reference>
<evidence type="ECO:0000256" key="1">
    <source>
        <dbReference type="SAM" id="MobiDB-lite"/>
    </source>
</evidence>
<feature type="compositionally biased region" description="Basic and acidic residues" evidence="1">
    <location>
        <begin position="122"/>
        <end position="145"/>
    </location>
</feature>
<dbReference type="GO" id="GO:0003735">
    <property type="term" value="F:structural constituent of ribosome"/>
    <property type="evidence" value="ECO:0007669"/>
    <property type="project" value="InterPro"/>
</dbReference>
<dbReference type="Proteomes" id="UP000655225">
    <property type="component" value="Unassembled WGS sequence"/>
</dbReference>
<dbReference type="OrthoDB" id="361870at2759"/>
<dbReference type="PANTHER" id="PTHR13528:SF2">
    <property type="entry name" value="LARGE RIBOSOMAL SUBUNIT PROTEIN BL28M"/>
    <property type="match status" value="1"/>
</dbReference>